<dbReference type="Gene3D" id="2.120.10.80">
    <property type="entry name" value="Kelch-type beta propeller"/>
    <property type="match status" value="1"/>
</dbReference>
<dbReference type="OMA" id="NLETGRW"/>
<evidence type="ECO:0000313" key="1">
    <source>
        <dbReference type="EMBL" id="EFO22540.2"/>
    </source>
</evidence>
<sequence>MEIGFFSFPESIPAYNFKTRKWYEMTTEGGSAVNGREFHTACVINRKMYVFGGVDIFMNNLGLDVLDLETGHWEKPEETGDIPCKRRSHSAWVYNGMMYIFGGFEHDTRQNLDTLYEFNPETSRWRLLQQYGLDPPIPRQRHCSVLVNDRVFLFGGLA</sequence>
<dbReference type="PANTHER" id="PTHR46461:SF1">
    <property type="entry name" value="KELCH DOMAIN-CONTAINING PROTEIN 3"/>
    <property type="match status" value="1"/>
</dbReference>
<dbReference type="InterPro" id="IPR015915">
    <property type="entry name" value="Kelch-typ_b-propeller"/>
</dbReference>
<dbReference type="OrthoDB" id="432528at2759"/>
<reference evidence="1 2" key="1">
    <citation type="submission" date="2012-04" db="EMBL/GenBank/DDBJ databases">
        <title>The Genome Sequence of Loa loa.</title>
        <authorList>
            <consortium name="The Broad Institute Genome Sequencing Platform"/>
            <consortium name="Broad Institute Genome Sequencing Center for Infectious Disease"/>
            <person name="Nutman T.B."/>
            <person name="Fink D.L."/>
            <person name="Russ C."/>
            <person name="Young S."/>
            <person name="Zeng Q."/>
            <person name="Gargeya S."/>
            <person name="Alvarado L."/>
            <person name="Berlin A."/>
            <person name="Chapman S.B."/>
            <person name="Chen Z."/>
            <person name="Freedman E."/>
            <person name="Gellesch M."/>
            <person name="Goldberg J."/>
            <person name="Griggs A."/>
            <person name="Gujja S."/>
            <person name="Heilman E.R."/>
            <person name="Heiman D."/>
            <person name="Howarth C."/>
            <person name="Mehta T."/>
            <person name="Neiman D."/>
            <person name="Pearson M."/>
            <person name="Roberts A."/>
            <person name="Saif S."/>
            <person name="Shea T."/>
            <person name="Shenoy N."/>
            <person name="Sisk P."/>
            <person name="Stolte C."/>
            <person name="Sykes S."/>
            <person name="White J."/>
            <person name="Yandava C."/>
            <person name="Haas B."/>
            <person name="Henn M.R."/>
            <person name="Nusbaum C."/>
            <person name="Birren B."/>
        </authorList>
    </citation>
    <scope>NUCLEOTIDE SEQUENCE [LARGE SCALE GENOMIC DNA]</scope>
</reference>
<dbReference type="GO" id="GO:0003682">
    <property type="term" value="F:chromatin binding"/>
    <property type="evidence" value="ECO:0007669"/>
    <property type="project" value="InterPro"/>
</dbReference>
<organism evidence="2 3">
    <name type="scientific">Loa loa</name>
    <name type="common">Eye worm</name>
    <name type="synonym">Filaria loa</name>
    <dbReference type="NCBI Taxonomy" id="7209"/>
    <lineage>
        <taxon>Eukaryota</taxon>
        <taxon>Metazoa</taxon>
        <taxon>Ecdysozoa</taxon>
        <taxon>Nematoda</taxon>
        <taxon>Chromadorea</taxon>
        <taxon>Rhabditida</taxon>
        <taxon>Spirurina</taxon>
        <taxon>Spiruromorpha</taxon>
        <taxon>Filarioidea</taxon>
        <taxon>Onchocercidae</taxon>
        <taxon>Loa</taxon>
    </lineage>
</organism>
<dbReference type="AlphaFoldDB" id="A0A1I7W4I7"/>
<dbReference type="GO" id="GO:0005737">
    <property type="term" value="C:cytoplasm"/>
    <property type="evidence" value="ECO:0007669"/>
    <property type="project" value="TreeGrafter"/>
</dbReference>
<accession>A0A1I7W4I7</accession>
<dbReference type="PANTHER" id="PTHR46461">
    <property type="entry name" value="KELCH DOMAIN-CONTAINING PROTEIN 3"/>
    <property type="match status" value="1"/>
</dbReference>
<dbReference type="eggNOG" id="KOG4693">
    <property type="taxonomic scope" value="Eukaryota"/>
</dbReference>
<evidence type="ECO:0000313" key="3">
    <source>
        <dbReference type="WBParaSite" id="EN70_9538"/>
    </source>
</evidence>
<evidence type="ECO:0000313" key="2">
    <source>
        <dbReference type="Proteomes" id="UP000095285"/>
    </source>
</evidence>
<dbReference type="Proteomes" id="UP000095285">
    <property type="component" value="Unassembled WGS sequence"/>
</dbReference>
<accession>A0A1S0U0I7</accession>
<dbReference type="CTD" id="9943356"/>
<keyword evidence="2" id="KW-1185">Reference proteome</keyword>
<dbReference type="WBParaSite" id="EN70_9538">
    <property type="protein sequence ID" value="EN70_9538"/>
    <property type="gene ID" value="EN70_9538"/>
</dbReference>
<dbReference type="GeneID" id="9943356"/>
<dbReference type="Pfam" id="PF24681">
    <property type="entry name" value="Kelch_KLHDC2_KLHL20_DRC7"/>
    <property type="match status" value="1"/>
</dbReference>
<gene>
    <name evidence="1 3" type="ORF">LOAG_05948</name>
</gene>
<dbReference type="SUPFAM" id="SSF117281">
    <property type="entry name" value="Kelch motif"/>
    <property type="match status" value="1"/>
</dbReference>
<name>A0A1I7W4I7_LOALO</name>
<dbReference type="EMBL" id="JH712202">
    <property type="protein sequence ID" value="EFO22540.2"/>
    <property type="molecule type" value="Genomic_DNA"/>
</dbReference>
<reference evidence="3" key="2">
    <citation type="submission" date="2016-11" db="UniProtKB">
        <authorList>
            <consortium name="WormBaseParasite"/>
        </authorList>
    </citation>
    <scope>IDENTIFICATION</scope>
</reference>
<protein>
    <submittedName>
        <fullName evidence="3">Kelch domain-containing protein 10</fullName>
    </submittedName>
</protein>
<dbReference type="KEGG" id="loa:LOAG_05948"/>
<proteinExistence type="predicted"/>
<dbReference type="RefSeq" id="XP_003141533.2">
    <property type="nucleotide sequence ID" value="XM_003141485.2"/>
</dbReference>
<dbReference type="InterPro" id="IPR052637">
    <property type="entry name" value="KLHDC3-like"/>
</dbReference>